<evidence type="ECO:0000313" key="10">
    <source>
        <dbReference type="Proteomes" id="UP000681526"/>
    </source>
</evidence>
<keyword evidence="4 7" id="KW-0812">Transmembrane</keyword>
<gene>
    <name evidence="9" type="primary">txxe 2155-mef</name>
    <name evidence="9" type="ORF">TXXE_10770</name>
</gene>
<feature type="transmembrane region" description="Helical" evidence="7">
    <location>
        <begin position="12"/>
        <end position="36"/>
    </location>
</feature>
<organism evidence="9 10">
    <name type="scientific">Thermobacillus xylanilyticus</name>
    <dbReference type="NCBI Taxonomy" id="76633"/>
    <lineage>
        <taxon>Bacteria</taxon>
        <taxon>Bacillati</taxon>
        <taxon>Bacillota</taxon>
        <taxon>Bacilli</taxon>
        <taxon>Bacillales</taxon>
        <taxon>Paenibacillaceae</taxon>
        <taxon>Thermobacillus</taxon>
    </lineage>
</organism>
<reference evidence="9 10" key="1">
    <citation type="submission" date="2021-04" db="EMBL/GenBank/DDBJ databases">
        <authorList>
            <person name="Rakotoarivonina H."/>
        </authorList>
    </citation>
    <scope>NUCLEOTIDE SEQUENCE [LARGE SCALE GENOMIC DNA]</scope>
    <source>
        <strain evidence="9 10">XE</strain>
    </source>
</reference>
<proteinExistence type="predicted"/>
<dbReference type="Pfam" id="PF07690">
    <property type="entry name" value="MFS_1"/>
    <property type="match status" value="1"/>
</dbReference>
<evidence type="ECO:0000256" key="7">
    <source>
        <dbReference type="SAM" id="Phobius"/>
    </source>
</evidence>
<dbReference type="EMBL" id="CAJRAY010000049">
    <property type="protein sequence ID" value="CAG5087339.1"/>
    <property type="molecule type" value="Genomic_DNA"/>
</dbReference>
<dbReference type="CDD" id="cd06173">
    <property type="entry name" value="MFS_MefA_like"/>
    <property type="match status" value="1"/>
</dbReference>
<feature type="transmembrane region" description="Helical" evidence="7">
    <location>
        <begin position="342"/>
        <end position="361"/>
    </location>
</feature>
<dbReference type="InterPro" id="IPR020846">
    <property type="entry name" value="MFS_dom"/>
</dbReference>
<feature type="transmembrane region" description="Helical" evidence="7">
    <location>
        <begin position="74"/>
        <end position="96"/>
    </location>
</feature>
<feature type="transmembrane region" description="Helical" evidence="7">
    <location>
        <begin position="170"/>
        <end position="187"/>
    </location>
</feature>
<dbReference type="InterPro" id="IPR011701">
    <property type="entry name" value="MFS"/>
</dbReference>
<evidence type="ECO:0000256" key="1">
    <source>
        <dbReference type="ARBA" id="ARBA00004651"/>
    </source>
</evidence>
<dbReference type="Gene3D" id="1.20.1250.20">
    <property type="entry name" value="MFS general substrate transporter like domains"/>
    <property type="match status" value="1"/>
</dbReference>
<evidence type="ECO:0000256" key="2">
    <source>
        <dbReference type="ARBA" id="ARBA00022448"/>
    </source>
</evidence>
<evidence type="ECO:0000256" key="3">
    <source>
        <dbReference type="ARBA" id="ARBA00022475"/>
    </source>
</evidence>
<keyword evidence="6 7" id="KW-0472">Membrane</keyword>
<dbReference type="InterPro" id="IPR036259">
    <property type="entry name" value="MFS_trans_sf"/>
</dbReference>
<feature type="domain" description="Major facilitator superfamily (MFS) profile" evidence="8">
    <location>
        <begin position="9"/>
        <end position="421"/>
    </location>
</feature>
<feature type="transmembrane region" description="Helical" evidence="7">
    <location>
        <begin position="307"/>
        <end position="330"/>
    </location>
</feature>
<accession>A0ABN7RW45</accession>
<feature type="transmembrane region" description="Helical" evidence="7">
    <location>
        <begin position="395"/>
        <end position="413"/>
    </location>
</feature>
<comment type="subcellular location">
    <subcellularLocation>
        <location evidence="1">Cell membrane</location>
        <topology evidence="1">Multi-pass membrane protein</topology>
    </subcellularLocation>
</comment>
<protein>
    <submittedName>
        <fullName evidence="9">Macrolide-efflux protein</fullName>
    </submittedName>
</protein>
<dbReference type="PANTHER" id="PTHR43266">
    <property type="entry name" value="MACROLIDE-EFFLUX PROTEIN"/>
    <property type="match status" value="1"/>
</dbReference>
<keyword evidence="3" id="KW-1003">Cell membrane</keyword>
<comment type="caution">
    <text evidence="9">The sequence shown here is derived from an EMBL/GenBank/DDBJ whole genome shotgun (WGS) entry which is preliminary data.</text>
</comment>
<dbReference type="Proteomes" id="UP000681526">
    <property type="component" value="Unassembled WGS sequence"/>
</dbReference>
<evidence type="ECO:0000256" key="6">
    <source>
        <dbReference type="ARBA" id="ARBA00023136"/>
    </source>
</evidence>
<keyword evidence="2" id="KW-0813">Transport</keyword>
<dbReference type="PANTHER" id="PTHR43266:SF2">
    <property type="entry name" value="MAJOR FACILITATOR SUPERFAMILY (MFS) PROFILE DOMAIN-CONTAINING PROTEIN"/>
    <property type="match status" value="1"/>
</dbReference>
<evidence type="ECO:0000313" key="9">
    <source>
        <dbReference type="EMBL" id="CAG5087339.1"/>
    </source>
</evidence>
<feature type="transmembrane region" description="Helical" evidence="7">
    <location>
        <begin position="42"/>
        <end position="62"/>
    </location>
</feature>
<evidence type="ECO:0000256" key="4">
    <source>
        <dbReference type="ARBA" id="ARBA00022692"/>
    </source>
</evidence>
<name>A0ABN7RW45_THEXY</name>
<feature type="transmembrane region" description="Helical" evidence="7">
    <location>
        <begin position="281"/>
        <end position="301"/>
    </location>
</feature>
<keyword evidence="10" id="KW-1185">Reference proteome</keyword>
<evidence type="ECO:0000256" key="5">
    <source>
        <dbReference type="ARBA" id="ARBA00022989"/>
    </source>
</evidence>
<feature type="transmembrane region" description="Helical" evidence="7">
    <location>
        <begin position="253"/>
        <end position="274"/>
    </location>
</feature>
<sequence>MDQNKSFQRFLIVWFGQLLSMVGSGLTGFALGVYAFERTEMATNAALVTLLSFLPSILLRPVGGILADRFDRRLMMIIGDLGSAAGIVFILLFMMFGEPELWHIYVGVTLSSIFVGIQSPAYKASATDLLTEDQYSKGSGLVQLAESSRFLLSPFLAGLIMYYFSIESVLIIDIATFLLAVLTVFVIKKQMKPERREEERGHWLKELQDGWQAIVTNRGVLLLILMISLVTFFLGFLQTLIGPMVLFFTDAKTLGTIQSVCAVGMLISSLLLGVFSVGHRYVDILVVGLIVAGIAFCLLGTTTNIYFITGAGFLFLAALPFVNMSCDVLVRTNIPNEKQGRVWGIVGILSQLGFIVAYGISGPLADHVFNPMLEEGGLLASSVGQFIGTGPGRGIGFMFVVCGILVVISALFISRIQSIRKLALNLNIDTGAGPNRVGEQF</sequence>
<evidence type="ECO:0000259" key="8">
    <source>
        <dbReference type="PROSITE" id="PS50850"/>
    </source>
</evidence>
<feature type="transmembrane region" description="Helical" evidence="7">
    <location>
        <begin position="220"/>
        <end position="241"/>
    </location>
</feature>
<dbReference type="PROSITE" id="PS50850">
    <property type="entry name" value="MFS"/>
    <property type="match status" value="1"/>
</dbReference>
<keyword evidence="5 7" id="KW-1133">Transmembrane helix</keyword>
<dbReference type="SUPFAM" id="SSF103473">
    <property type="entry name" value="MFS general substrate transporter"/>
    <property type="match status" value="1"/>
</dbReference>